<reference evidence="2" key="1">
    <citation type="submission" date="2020-10" db="EMBL/GenBank/DDBJ databases">
        <authorList>
            <person name="Han B."/>
            <person name="Lu T."/>
            <person name="Zhao Q."/>
            <person name="Huang X."/>
            <person name="Zhao Y."/>
        </authorList>
    </citation>
    <scope>NUCLEOTIDE SEQUENCE</scope>
</reference>
<evidence type="ECO:0000313" key="3">
    <source>
        <dbReference type="Proteomes" id="UP000604825"/>
    </source>
</evidence>
<gene>
    <name evidence="2" type="ORF">NCGR_LOCUS29145</name>
</gene>
<sequence length="234" mass="26252">MGEHSDKDKEVMERAWNLAARNLVERRRDQLALGAMIQGVPPEMHSMLLNKKSVKEAWEAIKSIRLGAERVKEVNAQKLLAEFESIAFKMGETIDDFAIRITRVGTDLHGLGEESVDDKRVVKNFLRVVPPRYNQVVVTIEMFCDMKKMPIEELVGRLRAAEDRFEPSVEQVIDKASRLLLTEEWVARIKSHMVSDSSTSFGAKGGGHYAKKEKSRACGGGGGGDARDSDRRII</sequence>
<dbReference type="Pfam" id="PF14223">
    <property type="entry name" value="Retrotran_gag_2"/>
    <property type="match status" value="1"/>
</dbReference>
<evidence type="ECO:0000313" key="2">
    <source>
        <dbReference type="EMBL" id="CAD6244447.1"/>
    </source>
</evidence>
<feature type="region of interest" description="Disordered" evidence="1">
    <location>
        <begin position="200"/>
        <end position="234"/>
    </location>
</feature>
<dbReference type="AlphaFoldDB" id="A0A811PQM3"/>
<evidence type="ECO:0000256" key="1">
    <source>
        <dbReference type="SAM" id="MobiDB-lite"/>
    </source>
</evidence>
<dbReference type="OrthoDB" id="781829at2759"/>
<comment type="caution">
    <text evidence="2">The sequence shown here is derived from an EMBL/GenBank/DDBJ whole genome shotgun (WGS) entry which is preliminary data.</text>
</comment>
<accession>A0A811PQM3</accession>
<dbReference type="PANTHER" id="PTHR35317">
    <property type="entry name" value="OS04G0629600 PROTEIN"/>
    <property type="match status" value="1"/>
</dbReference>
<proteinExistence type="predicted"/>
<dbReference type="Proteomes" id="UP000604825">
    <property type="component" value="Unassembled WGS sequence"/>
</dbReference>
<protein>
    <submittedName>
        <fullName evidence="2">Uncharacterized protein</fullName>
    </submittedName>
</protein>
<dbReference type="PANTHER" id="PTHR35317:SF38">
    <property type="entry name" value="RNA-DIRECTED DNA POLYMERASE"/>
    <property type="match status" value="1"/>
</dbReference>
<organism evidence="2 3">
    <name type="scientific">Miscanthus lutarioriparius</name>
    <dbReference type="NCBI Taxonomy" id="422564"/>
    <lineage>
        <taxon>Eukaryota</taxon>
        <taxon>Viridiplantae</taxon>
        <taxon>Streptophyta</taxon>
        <taxon>Embryophyta</taxon>
        <taxon>Tracheophyta</taxon>
        <taxon>Spermatophyta</taxon>
        <taxon>Magnoliopsida</taxon>
        <taxon>Liliopsida</taxon>
        <taxon>Poales</taxon>
        <taxon>Poaceae</taxon>
        <taxon>PACMAD clade</taxon>
        <taxon>Panicoideae</taxon>
        <taxon>Andropogonodae</taxon>
        <taxon>Andropogoneae</taxon>
        <taxon>Saccharinae</taxon>
        <taxon>Miscanthus</taxon>
    </lineage>
</organism>
<keyword evidence="3" id="KW-1185">Reference proteome</keyword>
<name>A0A811PQM3_9POAL</name>
<feature type="compositionally biased region" description="Basic and acidic residues" evidence="1">
    <location>
        <begin position="225"/>
        <end position="234"/>
    </location>
</feature>
<dbReference type="EMBL" id="CAJGYO010000007">
    <property type="protein sequence ID" value="CAD6244447.1"/>
    <property type="molecule type" value="Genomic_DNA"/>
</dbReference>